<evidence type="ECO:0000313" key="2">
    <source>
        <dbReference type="EMBL" id="KZV24303.1"/>
    </source>
</evidence>
<name>A0A2Z7AS60_9LAMI</name>
<feature type="compositionally biased region" description="Polar residues" evidence="1">
    <location>
        <begin position="290"/>
        <end position="299"/>
    </location>
</feature>
<feature type="compositionally biased region" description="Polar residues" evidence="1">
    <location>
        <begin position="311"/>
        <end position="347"/>
    </location>
</feature>
<dbReference type="GO" id="GO:0005771">
    <property type="term" value="C:multivesicular body"/>
    <property type="evidence" value="ECO:0007669"/>
    <property type="project" value="TreeGrafter"/>
</dbReference>
<dbReference type="GO" id="GO:0000815">
    <property type="term" value="C:ESCRT III complex"/>
    <property type="evidence" value="ECO:0007669"/>
    <property type="project" value="TreeGrafter"/>
</dbReference>
<dbReference type="OrthoDB" id="10250120at2759"/>
<feature type="region of interest" description="Disordered" evidence="1">
    <location>
        <begin position="288"/>
        <end position="358"/>
    </location>
</feature>
<dbReference type="GO" id="GO:0009898">
    <property type="term" value="C:cytoplasmic side of plasma membrane"/>
    <property type="evidence" value="ECO:0007669"/>
    <property type="project" value="TreeGrafter"/>
</dbReference>
<dbReference type="GO" id="GO:0032511">
    <property type="term" value="P:late endosome to vacuole transport via multivesicular body sorting pathway"/>
    <property type="evidence" value="ECO:0007669"/>
    <property type="project" value="TreeGrafter"/>
</dbReference>
<dbReference type="Proteomes" id="UP000250235">
    <property type="component" value="Unassembled WGS sequence"/>
</dbReference>
<reference evidence="2 3" key="1">
    <citation type="journal article" date="2015" name="Proc. Natl. Acad. Sci. U.S.A.">
        <title>The resurrection genome of Boea hygrometrica: A blueprint for survival of dehydration.</title>
        <authorList>
            <person name="Xiao L."/>
            <person name="Yang G."/>
            <person name="Zhang L."/>
            <person name="Yang X."/>
            <person name="Zhao S."/>
            <person name="Ji Z."/>
            <person name="Zhou Q."/>
            <person name="Hu M."/>
            <person name="Wang Y."/>
            <person name="Chen M."/>
            <person name="Xu Y."/>
            <person name="Jin H."/>
            <person name="Xiao X."/>
            <person name="Hu G."/>
            <person name="Bao F."/>
            <person name="Hu Y."/>
            <person name="Wan P."/>
            <person name="Li L."/>
            <person name="Deng X."/>
            <person name="Kuang T."/>
            <person name="Xiang C."/>
            <person name="Zhu J.K."/>
            <person name="Oliver M.J."/>
            <person name="He Y."/>
        </authorList>
    </citation>
    <scope>NUCLEOTIDE SEQUENCE [LARGE SCALE GENOMIC DNA]</scope>
    <source>
        <strain evidence="3">cv. XS01</strain>
    </source>
</reference>
<dbReference type="InterPro" id="IPR005024">
    <property type="entry name" value="Snf7_fam"/>
</dbReference>
<evidence type="ECO:0000256" key="1">
    <source>
        <dbReference type="SAM" id="MobiDB-lite"/>
    </source>
</evidence>
<keyword evidence="3" id="KW-1185">Reference proteome</keyword>
<dbReference type="EMBL" id="KV012839">
    <property type="protein sequence ID" value="KZV24303.1"/>
    <property type="molecule type" value="Genomic_DNA"/>
</dbReference>
<dbReference type="GO" id="GO:0006900">
    <property type="term" value="P:vesicle budding from membrane"/>
    <property type="evidence" value="ECO:0007669"/>
    <property type="project" value="TreeGrafter"/>
</dbReference>
<sequence length="358" mass="39666">MCRAGELLPISSSNPPTVTSSLSRFLRKSVGFVVSRPAISNDDSLTLAGDNYILAALLQERALEVVKILSETHWTVSCVITMRKFQDICLGSKEALVILNYLSTHGKAKHLVINRAEPIEGVKVCLTEGAVAIATSMDYSVLHLIWTAEKLEQRLNLIDQRYHKTRNSALAFLKSGDKRVALKYARELKQVSLSREKCTALLDRVEKVIQVIADAESSKMVSEAIQVSNRAIRENQITVEEVELSLQEIDENIHYMKQIDGVLETSPVYTDLVEEDIEDEFKELQRKINGETTTQFSNKNGEDNSEEAPEMSSTTDSLSNALSNLKVTENPSIGPSTESSKEPVSNKSTHKVAVSSVL</sequence>
<dbReference type="Pfam" id="PF03357">
    <property type="entry name" value="Snf7"/>
    <property type="match status" value="1"/>
</dbReference>
<proteinExistence type="predicted"/>
<evidence type="ECO:0008006" key="4">
    <source>
        <dbReference type="Google" id="ProtNLM"/>
    </source>
</evidence>
<dbReference type="PANTHER" id="PTHR22761:SF7">
    <property type="entry name" value="SNF7 FAMILY PROTEIN"/>
    <property type="match status" value="1"/>
</dbReference>
<gene>
    <name evidence="2" type="ORF">F511_01785</name>
</gene>
<protein>
    <recommendedName>
        <fullName evidence="4">Charged multivesicular body protein 7</fullName>
    </recommendedName>
</protein>
<organism evidence="2 3">
    <name type="scientific">Dorcoceras hygrometricum</name>
    <dbReference type="NCBI Taxonomy" id="472368"/>
    <lineage>
        <taxon>Eukaryota</taxon>
        <taxon>Viridiplantae</taxon>
        <taxon>Streptophyta</taxon>
        <taxon>Embryophyta</taxon>
        <taxon>Tracheophyta</taxon>
        <taxon>Spermatophyta</taxon>
        <taxon>Magnoliopsida</taxon>
        <taxon>eudicotyledons</taxon>
        <taxon>Gunneridae</taxon>
        <taxon>Pentapetalae</taxon>
        <taxon>asterids</taxon>
        <taxon>lamiids</taxon>
        <taxon>Lamiales</taxon>
        <taxon>Gesneriaceae</taxon>
        <taxon>Didymocarpoideae</taxon>
        <taxon>Trichosporeae</taxon>
        <taxon>Loxocarpinae</taxon>
        <taxon>Dorcoceras</taxon>
    </lineage>
</organism>
<evidence type="ECO:0000313" key="3">
    <source>
        <dbReference type="Proteomes" id="UP000250235"/>
    </source>
</evidence>
<accession>A0A2Z7AS60</accession>
<dbReference type="AlphaFoldDB" id="A0A2Z7AS60"/>
<dbReference type="PANTHER" id="PTHR22761">
    <property type="entry name" value="CHARGED MULTIVESICULAR BODY PROTEIN"/>
    <property type="match status" value="1"/>
</dbReference>